<evidence type="ECO:0000256" key="2">
    <source>
        <dbReference type="ARBA" id="ARBA00022679"/>
    </source>
</evidence>
<proteinExistence type="predicted"/>
<evidence type="ECO:0000256" key="3">
    <source>
        <dbReference type="ARBA" id="ARBA00022695"/>
    </source>
</evidence>
<keyword evidence="10" id="KW-1185">Reference proteome</keyword>
<feature type="non-terminal residue" evidence="9">
    <location>
        <position position="217"/>
    </location>
</feature>
<comment type="caution">
    <text evidence="9">The sequence shown here is derived from an EMBL/GenBank/DDBJ whole genome shotgun (WGS) entry which is preliminary data.</text>
</comment>
<feature type="non-terminal residue" evidence="9">
    <location>
        <position position="1"/>
    </location>
</feature>
<dbReference type="Proteomes" id="UP000740883">
    <property type="component" value="Unassembled WGS sequence"/>
</dbReference>
<accession>A0A9P6GVX3</accession>
<dbReference type="Gene3D" id="3.30.70.270">
    <property type="match status" value="2"/>
</dbReference>
<keyword evidence="2" id="KW-0808">Transferase</keyword>
<keyword evidence="5" id="KW-0255">Endonuclease</keyword>
<keyword evidence="6" id="KW-0378">Hydrolase</keyword>
<evidence type="ECO:0000313" key="10">
    <source>
        <dbReference type="Proteomes" id="UP000740883"/>
    </source>
</evidence>
<dbReference type="GO" id="GO:0008233">
    <property type="term" value="F:peptidase activity"/>
    <property type="evidence" value="ECO:0007669"/>
    <property type="project" value="UniProtKB-KW"/>
</dbReference>
<evidence type="ECO:0000256" key="5">
    <source>
        <dbReference type="ARBA" id="ARBA00022759"/>
    </source>
</evidence>
<keyword evidence="1" id="KW-0645">Protease</keyword>
<dbReference type="GO" id="GO:0006508">
    <property type="term" value="P:proteolysis"/>
    <property type="evidence" value="ECO:0007669"/>
    <property type="project" value="UniProtKB-KW"/>
</dbReference>
<dbReference type="PROSITE" id="PS50878">
    <property type="entry name" value="RT_POL"/>
    <property type="match status" value="1"/>
</dbReference>
<evidence type="ECO:0000313" key="9">
    <source>
        <dbReference type="EMBL" id="KAF9744812.1"/>
    </source>
</evidence>
<dbReference type="PANTHER" id="PTHR33064">
    <property type="entry name" value="POL PROTEIN"/>
    <property type="match status" value="1"/>
</dbReference>
<dbReference type="OrthoDB" id="5423428at2759"/>
<dbReference type="EMBL" id="SBJO01001506">
    <property type="protein sequence ID" value="KAF9744812.1"/>
    <property type="molecule type" value="Genomic_DNA"/>
</dbReference>
<dbReference type="FunFam" id="3.10.10.10:FF:000007">
    <property type="entry name" value="Retrovirus-related Pol polyprotein from transposon 17.6-like Protein"/>
    <property type="match status" value="1"/>
</dbReference>
<dbReference type="InterPro" id="IPR051320">
    <property type="entry name" value="Viral_Replic_Matur_Polypro"/>
</dbReference>
<evidence type="ECO:0000256" key="4">
    <source>
        <dbReference type="ARBA" id="ARBA00022722"/>
    </source>
</evidence>
<evidence type="ECO:0000256" key="6">
    <source>
        <dbReference type="ARBA" id="ARBA00022801"/>
    </source>
</evidence>
<evidence type="ECO:0000256" key="1">
    <source>
        <dbReference type="ARBA" id="ARBA00022670"/>
    </source>
</evidence>
<keyword evidence="3" id="KW-0548">Nucleotidyltransferase</keyword>
<dbReference type="InterPro" id="IPR043502">
    <property type="entry name" value="DNA/RNA_pol_sf"/>
</dbReference>
<keyword evidence="4" id="KW-0540">Nuclease</keyword>
<evidence type="ECO:0000256" key="7">
    <source>
        <dbReference type="ARBA" id="ARBA00022918"/>
    </source>
</evidence>
<dbReference type="InterPro" id="IPR000477">
    <property type="entry name" value="RT_dom"/>
</dbReference>
<name>A0A9P6GVX3_9MICR</name>
<feature type="domain" description="Reverse transcriptase" evidence="8">
    <location>
        <begin position="1"/>
        <end position="167"/>
    </location>
</feature>
<dbReference type="CDD" id="cd01647">
    <property type="entry name" value="RT_LTR"/>
    <property type="match status" value="1"/>
</dbReference>
<dbReference type="GO" id="GO:0004519">
    <property type="term" value="F:endonuclease activity"/>
    <property type="evidence" value="ECO:0007669"/>
    <property type="project" value="UniProtKB-KW"/>
</dbReference>
<evidence type="ECO:0000259" key="8">
    <source>
        <dbReference type="PROSITE" id="PS50878"/>
    </source>
</evidence>
<gene>
    <name evidence="9" type="primary">pol_179</name>
    <name evidence="9" type="ORF">NGRA_3575</name>
</gene>
<protein>
    <submittedName>
        <fullName evidence="9">Retrovirus-related Pol polyprotein from transposon opus</fullName>
    </submittedName>
</protein>
<dbReference type="Pfam" id="PF00078">
    <property type="entry name" value="RVT_1"/>
    <property type="match status" value="1"/>
</dbReference>
<reference evidence="9 10" key="1">
    <citation type="journal article" date="2020" name="Genome Biol. Evol.">
        <title>Comparative genomics of strictly vertically transmitted, feminizing microsporidia endosymbionts of amphipod crustaceans.</title>
        <authorList>
            <person name="Cormier A."/>
            <person name="Chebbi M.A."/>
            <person name="Giraud I."/>
            <person name="Wattier R."/>
            <person name="Teixeira M."/>
            <person name="Gilbert C."/>
            <person name="Rigaud T."/>
            <person name="Cordaux R."/>
        </authorList>
    </citation>
    <scope>NUCLEOTIDE SEQUENCE [LARGE SCALE GENOMIC DNA]</scope>
    <source>
        <strain evidence="9 10">Ou3-Ou53</strain>
    </source>
</reference>
<dbReference type="InterPro" id="IPR043128">
    <property type="entry name" value="Rev_trsase/Diguanyl_cyclase"/>
</dbReference>
<dbReference type="SUPFAM" id="SSF56672">
    <property type="entry name" value="DNA/RNA polymerases"/>
    <property type="match status" value="1"/>
</dbReference>
<sequence length="217" mass="25482">LNKVRPVIKPNGSLRLTANFIALNNLVILDKYSLPDMMEMLYKLNDKVYKTKIDLKDGFYQIHLHPEDRHKTAFRIKNRLYEWTRMPMGFKNSPAVFQRFMDTILCEEIGRSCFVYVDDILVFGRTKKELDEGLRRVLKKLIKAGLIANKDKIELSKTEITFLGHRLLNNKIISELDNGQAIKDLKKLNNVEEVRRFLGTVNYYRKFIENCANKLEP</sequence>
<dbReference type="PANTHER" id="PTHR33064:SF37">
    <property type="entry name" value="RIBONUCLEASE H"/>
    <property type="match status" value="1"/>
</dbReference>
<dbReference type="GO" id="GO:0003964">
    <property type="term" value="F:RNA-directed DNA polymerase activity"/>
    <property type="evidence" value="ECO:0007669"/>
    <property type="project" value="UniProtKB-KW"/>
</dbReference>
<keyword evidence="7" id="KW-0695">RNA-directed DNA polymerase</keyword>
<dbReference type="AlphaFoldDB" id="A0A9P6GVX3"/>
<organism evidence="9 10">
    <name type="scientific">Nosema granulosis</name>
    <dbReference type="NCBI Taxonomy" id="83296"/>
    <lineage>
        <taxon>Eukaryota</taxon>
        <taxon>Fungi</taxon>
        <taxon>Fungi incertae sedis</taxon>
        <taxon>Microsporidia</taxon>
        <taxon>Nosematidae</taxon>
        <taxon>Nosema</taxon>
    </lineage>
</organism>